<evidence type="ECO:0000259" key="9">
    <source>
        <dbReference type="PROSITE" id="PS50073"/>
    </source>
</evidence>
<evidence type="ECO:0000256" key="2">
    <source>
        <dbReference type="ARBA" id="ARBA00022723"/>
    </source>
</evidence>
<comment type="subcellular location">
    <subcellularLocation>
        <location evidence="1">Nucleus</location>
    </subcellularLocation>
</comment>
<dbReference type="SMART" id="SM01090">
    <property type="entry name" value="Copper-fist"/>
    <property type="match status" value="1"/>
</dbReference>
<dbReference type="Pfam" id="PF00649">
    <property type="entry name" value="Copper-fist"/>
    <property type="match status" value="1"/>
</dbReference>
<protein>
    <recommendedName>
        <fullName evidence="9">Copper-fist domain-containing protein</fullName>
    </recommendedName>
</protein>
<dbReference type="GO" id="GO:0000981">
    <property type="term" value="F:DNA-binding transcription factor activity, RNA polymerase II-specific"/>
    <property type="evidence" value="ECO:0007669"/>
    <property type="project" value="TreeGrafter"/>
</dbReference>
<dbReference type="SMART" id="SM00412">
    <property type="entry name" value="Cu_FIST"/>
    <property type="match status" value="1"/>
</dbReference>
<dbReference type="PROSITE" id="PS50073">
    <property type="entry name" value="COPPER_FIST_2"/>
    <property type="match status" value="1"/>
</dbReference>
<evidence type="ECO:0000256" key="6">
    <source>
        <dbReference type="ARBA" id="ARBA00023163"/>
    </source>
</evidence>
<evidence type="ECO:0000256" key="5">
    <source>
        <dbReference type="ARBA" id="ARBA00023015"/>
    </source>
</evidence>
<dbReference type="SUPFAM" id="SSF57879">
    <property type="entry name" value="Zinc domain conserved in yeast copper-regulated transcription factors"/>
    <property type="match status" value="1"/>
</dbReference>
<organism evidence="10 11">
    <name type="scientific">Zymoseptoria brevis</name>
    <dbReference type="NCBI Taxonomy" id="1047168"/>
    <lineage>
        <taxon>Eukaryota</taxon>
        <taxon>Fungi</taxon>
        <taxon>Dikarya</taxon>
        <taxon>Ascomycota</taxon>
        <taxon>Pezizomycotina</taxon>
        <taxon>Dothideomycetes</taxon>
        <taxon>Dothideomycetidae</taxon>
        <taxon>Mycosphaerellales</taxon>
        <taxon>Mycosphaerellaceae</taxon>
        <taxon>Zymoseptoria</taxon>
    </lineage>
</organism>
<dbReference type="GO" id="GO:0006879">
    <property type="term" value="P:intracellular iron ion homeostasis"/>
    <property type="evidence" value="ECO:0007669"/>
    <property type="project" value="TreeGrafter"/>
</dbReference>
<evidence type="ECO:0000256" key="3">
    <source>
        <dbReference type="ARBA" id="ARBA00022833"/>
    </source>
</evidence>
<proteinExistence type="predicted"/>
<evidence type="ECO:0000256" key="7">
    <source>
        <dbReference type="ARBA" id="ARBA00023242"/>
    </source>
</evidence>
<dbReference type="GO" id="GO:0045944">
    <property type="term" value="P:positive regulation of transcription by RNA polymerase II"/>
    <property type="evidence" value="ECO:0007669"/>
    <property type="project" value="TreeGrafter"/>
</dbReference>
<dbReference type="AlphaFoldDB" id="A0A0F4GU25"/>
<dbReference type="InterPro" id="IPR036395">
    <property type="entry name" value="Cu_fist_DNA-bd_dom_sf"/>
</dbReference>
<dbReference type="PANTHER" id="PTHR28088">
    <property type="entry name" value="TRANSCRIPTIONAL ACTIVATOR HAA1-RELATED"/>
    <property type="match status" value="1"/>
</dbReference>
<feature type="compositionally biased region" description="Polar residues" evidence="8">
    <location>
        <begin position="220"/>
        <end position="234"/>
    </location>
</feature>
<keyword evidence="6" id="KW-0804">Transcription</keyword>
<gene>
    <name evidence="10" type="ORF">TI39_contig315g00001</name>
</gene>
<dbReference type="GO" id="GO:0005507">
    <property type="term" value="F:copper ion binding"/>
    <property type="evidence" value="ECO:0007669"/>
    <property type="project" value="InterPro"/>
</dbReference>
<feature type="domain" description="Copper-fist" evidence="9">
    <location>
        <begin position="2"/>
        <end position="41"/>
    </location>
</feature>
<evidence type="ECO:0000256" key="1">
    <source>
        <dbReference type="ARBA" id="ARBA00004123"/>
    </source>
</evidence>
<dbReference type="GO" id="GO:0000978">
    <property type="term" value="F:RNA polymerase II cis-regulatory region sequence-specific DNA binding"/>
    <property type="evidence" value="ECO:0007669"/>
    <property type="project" value="TreeGrafter"/>
</dbReference>
<sequence length="548" mass="59037">MVIKEDGTKWACQSCLKGHRVSGCTHTDRELTLVPKKGRPVTQCHHCRLERKKRSAHVKCDCGEVEKPHHPKEKCIHLREAEERAKAGFHDDHHDEKDPAHLAAVAEEQGCCCHHGGKCTCSFLKREPGLDDGSTPPHGPAVPKPRLDSTRSDGSITVFANGHHKPVHRKNFAAHECGMPYKMPAARHNSDQSVASVATRSVDSLALNNNLGYANYQTNMPYQSDSRQSHSGENSPMRPHRATLPSMDFSDLRNIQPSNSIDTTVNDSTVFPQFGPTSSVAESSYDPWSAFPSDSSNHANSNTFGAWPSVFENGNVAQPALTAASSGTQSEVDEIPNMDDFYGASMQMPIIQEDTNLQPGFLDDSNINRRSLPPGFFGNVDFSMPSGLNMIEAPAGNAMESGSGKSNSGDTVMGFVDPWQSPRSPSDATMAPRSAMSPSGRPQSQSVGPSSAPAEDLIRQLFPDIDVGSPLLSVGNSPSAGDLAPFKRGGGLSYASAPIGSSAMDSMSAYAPQSWSDGSLSVPNDEFPSFNMVQNFASTEFGNGWQYQ</sequence>
<keyword evidence="3" id="KW-0862">Zinc</keyword>
<dbReference type="InterPro" id="IPR001083">
    <property type="entry name" value="Cu_fist_DNA-bd_dom"/>
</dbReference>
<dbReference type="FunFam" id="3.90.430.10:FF:000001">
    <property type="entry name" value="Copper fist DNA-binding protein"/>
    <property type="match status" value="1"/>
</dbReference>
<dbReference type="PANTHER" id="PTHR28088:SF5">
    <property type="entry name" value="TRANSCRIPTIONAL ACTIVATOR HAA1-RELATED"/>
    <property type="match status" value="1"/>
</dbReference>
<keyword evidence="5" id="KW-0805">Transcription regulation</keyword>
<feature type="compositionally biased region" description="Polar residues" evidence="8">
    <location>
        <begin position="436"/>
        <end position="449"/>
    </location>
</feature>
<evidence type="ECO:0000313" key="11">
    <source>
        <dbReference type="Proteomes" id="UP000033647"/>
    </source>
</evidence>
<accession>A0A0F4GU25</accession>
<dbReference type="Proteomes" id="UP000033647">
    <property type="component" value="Unassembled WGS sequence"/>
</dbReference>
<dbReference type="GO" id="GO:0005634">
    <property type="term" value="C:nucleus"/>
    <property type="evidence" value="ECO:0007669"/>
    <property type="project" value="UniProtKB-SubCell"/>
</dbReference>
<dbReference type="OrthoDB" id="5600085at2759"/>
<feature type="region of interest" description="Disordered" evidence="8">
    <location>
        <begin position="220"/>
        <end position="244"/>
    </location>
</feature>
<dbReference type="Gene3D" id="3.90.430.10">
    <property type="entry name" value="Copper fist DNA-binding domain"/>
    <property type="match status" value="1"/>
</dbReference>
<dbReference type="STRING" id="1047168.A0A0F4GU25"/>
<dbReference type="InterPro" id="IPR051763">
    <property type="entry name" value="Copper_Homeo_Regul"/>
</dbReference>
<comment type="caution">
    <text evidence="10">The sequence shown here is derived from an EMBL/GenBank/DDBJ whole genome shotgun (WGS) entry which is preliminary data.</text>
</comment>
<keyword evidence="2" id="KW-0479">Metal-binding</keyword>
<evidence type="ECO:0000256" key="4">
    <source>
        <dbReference type="ARBA" id="ARBA00023008"/>
    </source>
</evidence>
<feature type="region of interest" description="Disordered" evidence="8">
    <location>
        <begin position="394"/>
        <end position="453"/>
    </location>
</feature>
<dbReference type="GO" id="GO:0006878">
    <property type="term" value="P:intracellular copper ion homeostasis"/>
    <property type="evidence" value="ECO:0007669"/>
    <property type="project" value="TreeGrafter"/>
</dbReference>
<evidence type="ECO:0000256" key="8">
    <source>
        <dbReference type="SAM" id="MobiDB-lite"/>
    </source>
</evidence>
<evidence type="ECO:0000313" key="10">
    <source>
        <dbReference type="EMBL" id="KJY00739.1"/>
    </source>
</evidence>
<dbReference type="PRINTS" id="PR00617">
    <property type="entry name" value="COPPERFIST"/>
</dbReference>
<keyword evidence="7" id="KW-0539">Nucleus</keyword>
<reference evidence="10 11" key="1">
    <citation type="submission" date="2015-03" db="EMBL/GenBank/DDBJ databases">
        <title>RNA-seq based gene annotation and comparative genomics of four Zymoseptoria species reveal species-specific pathogenicity related genes and transposable element activity.</title>
        <authorList>
            <person name="Grandaubert J."/>
            <person name="Bhattacharyya A."/>
            <person name="Stukenbrock E.H."/>
        </authorList>
    </citation>
    <scope>NUCLEOTIDE SEQUENCE [LARGE SCALE GENOMIC DNA]</scope>
    <source>
        <strain evidence="10 11">Zb18110</strain>
    </source>
</reference>
<name>A0A0F4GU25_9PEZI</name>
<feature type="region of interest" description="Disordered" evidence="8">
    <location>
        <begin position="131"/>
        <end position="152"/>
    </location>
</feature>
<keyword evidence="11" id="KW-1185">Reference proteome</keyword>
<dbReference type="EMBL" id="LAFY01000307">
    <property type="protein sequence ID" value="KJY00739.1"/>
    <property type="molecule type" value="Genomic_DNA"/>
</dbReference>
<keyword evidence="4" id="KW-0186">Copper</keyword>